<dbReference type="EMBL" id="CP064030">
    <property type="protein sequence ID" value="QRN53166.1"/>
    <property type="molecule type" value="Genomic_DNA"/>
</dbReference>
<comment type="catalytic activity">
    <reaction evidence="6">
        <text>L-aspartate + NAD(+) + H2O = oxaloacetate + NH4(+) + NADH + H(+)</text>
        <dbReference type="Rhea" id="RHEA:11788"/>
        <dbReference type="ChEBI" id="CHEBI:15377"/>
        <dbReference type="ChEBI" id="CHEBI:15378"/>
        <dbReference type="ChEBI" id="CHEBI:16452"/>
        <dbReference type="ChEBI" id="CHEBI:28938"/>
        <dbReference type="ChEBI" id="CHEBI:29991"/>
        <dbReference type="ChEBI" id="CHEBI:57540"/>
        <dbReference type="ChEBI" id="CHEBI:57945"/>
        <dbReference type="EC" id="1.4.1.21"/>
    </reaction>
</comment>
<comment type="similarity">
    <text evidence="1 6">Belongs to the L-aspartate dehydrogenase family.</text>
</comment>
<evidence type="ECO:0000256" key="3">
    <source>
        <dbReference type="ARBA" id="ARBA00022857"/>
    </source>
</evidence>
<feature type="domain" description="Aspartate/homoserine dehydrogenase NAD-binding" evidence="8">
    <location>
        <begin position="8"/>
        <end position="113"/>
    </location>
</feature>
<name>A0ABX7GS11_9GAMM</name>
<dbReference type="SUPFAM" id="SSF55347">
    <property type="entry name" value="Glyceraldehyde-3-phosphate dehydrogenase-like, C-terminal domain"/>
    <property type="match status" value="1"/>
</dbReference>
<comment type="function">
    <text evidence="6">Specifically catalyzes the NAD or NADP-dependent dehydrogenation of L-aspartate to iminoaspartate.</text>
</comment>
<dbReference type="Gene3D" id="3.30.360.10">
    <property type="entry name" value="Dihydrodipicolinate Reductase, domain 2"/>
    <property type="match status" value="1"/>
</dbReference>
<evidence type="ECO:0000256" key="2">
    <source>
        <dbReference type="ARBA" id="ARBA00022642"/>
    </source>
</evidence>
<dbReference type="NCBIfam" id="NF009828">
    <property type="entry name" value="PRK13303.1-3"/>
    <property type="match status" value="1"/>
</dbReference>
<dbReference type="PIRSF" id="PIRSF005227">
    <property type="entry name" value="Asp_dh_NAD_syn"/>
    <property type="match status" value="1"/>
</dbReference>
<evidence type="ECO:0000259" key="7">
    <source>
        <dbReference type="Pfam" id="PF01958"/>
    </source>
</evidence>
<proteinExistence type="inferred from homology"/>
<dbReference type="HAMAP" id="MF_01265">
    <property type="entry name" value="NadX"/>
    <property type="match status" value="1"/>
</dbReference>
<organism evidence="9 10">
    <name type="scientific">Dyella caseinilytica</name>
    <dbReference type="NCBI Taxonomy" id="1849581"/>
    <lineage>
        <taxon>Bacteria</taxon>
        <taxon>Pseudomonadati</taxon>
        <taxon>Pseudomonadota</taxon>
        <taxon>Gammaproteobacteria</taxon>
        <taxon>Lysobacterales</taxon>
        <taxon>Rhodanobacteraceae</taxon>
        <taxon>Dyella</taxon>
    </lineage>
</organism>
<dbReference type="InterPro" id="IPR011182">
    <property type="entry name" value="L-Asp_DH"/>
</dbReference>
<keyword evidence="4 6" id="KW-0560">Oxidoreductase</keyword>
<dbReference type="GO" id="GO:0033735">
    <property type="term" value="F:aspartate dehydrogenase [NAD(P)+] activity"/>
    <property type="evidence" value="ECO:0007669"/>
    <property type="project" value="UniProtKB-EC"/>
</dbReference>
<dbReference type="InterPro" id="IPR036291">
    <property type="entry name" value="NAD(P)-bd_dom_sf"/>
</dbReference>
<protein>
    <recommendedName>
        <fullName evidence="6">L-aspartate dehydrogenase</fullName>
        <ecNumber evidence="6">1.4.1.21</ecNumber>
    </recommendedName>
</protein>
<dbReference type="InterPro" id="IPR020626">
    <property type="entry name" value="Asp_DH_prok"/>
</dbReference>
<dbReference type="EC" id="1.4.1.21" evidence="6"/>
<evidence type="ECO:0000256" key="1">
    <source>
        <dbReference type="ARBA" id="ARBA00008331"/>
    </source>
</evidence>
<dbReference type="PANTHER" id="PTHR31873:SF6">
    <property type="entry name" value="ASPARTATE DEHYDROGENASE DOMAIN-CONTAINING PROTEIN"/>
    <property type="match status" value="1"/>
</dbReference>
<comment type="miscellaneous">
    <text evidence="6">The iminoaspartate product is unstable in aqueous solution and can decompose to oxaloacetate and ammonia.</text>
</comment>
<evidence type="ECO:0000259" key="8">
    <source>
        <dbReference type="Pfam" id="PF03447"/>
    </source>
</evidence>
<evidence type="ECO:0000256" key="4">
    <source>
        <dbReference type="ARBA" id="ARBA00023002"/>
    </source>
</evidence>
<comment type="catalytic activity">
    <reaction evidence="6">
        <text>L-aspartate + NADP(+) + H2O = oxaloacetate + NH4(+) + NADPH + H(+)</text>
        <dbReference type="Rhea" id="RHEA:11784"/>
        <dbReference type="ChEBI" id="CHEBI:15377"/>
        <dbReference type="ChEBI" id="CHEBI:15378"/>
        <dbReference type="ChEBI" id="CHEBI:16452"/>
        <dbReference type="ChEBI" id="CHEBI:28938"/>
        <dbReference type="ChEBI" id="CHEBI:29991"/>
        <dbReference type="ChEBI" id="CHEBI:57783"/>
        <dbReference type="ChEBI" id="CHEBI:58349"/>
        <dbReference type="EC" id="1.4.1.21"/>
    </reaction>
</comment>
<dbReference type="InterPro" id="IPR002811">
    <property type="entry name" value="Asp_DH"/>
</dbReference>
<dbReference type="PANTHER" id="PTHR31873">
    <property type="entry name" value="L-ASPARTATE DEHYDROGENASE-RELATED"/>
    <property type="match status" value="1"/>
</dbReference>
<feature type="binding site" evidence="6">
    <location>
        <position position="187"/>
    </location>
    <ligand>
        <name>NAD(+)</name>
        <dbReference type="ChEBI" id="CHEBI:57540"/>
    </ligand>
</feature>
<evidence type="ECO:0000256" key="5">
    <source>
        <dbReference type="ARBA" id="ARBA00023027"/>
    </source>
</evidence>
<dbReference type="NCBIfam" id="NF009827">
    <property type="entry name" value="PRK13303.1-2"/>
    <property type="match status" value="1"/>
</dbReference>
<dbReference type="SUPFAM" id="SSF51735">
    <property type="entry name" value="NAD(P)-binding Rossmann-fold domains"/>
    <property type="match status" value="1"/>
</dbReference>
<sequence length="263" mass="27640">MKKIMLIGYGAMAREVVSRLPKGVQVAWVVVPPEFREKLAGELADTDIAVLDSVTQAYTAPDLVLECAGHAALAEHGETVLRKGWPLAVVSVGALSDALLYAKLRCAASKGHSSLKILSGAVAGMDGLAAAREAGLEEVLYVSRKSPQSWHGSPAETLVDLNTVDKATVFFEGSAGEAARLFPANANVAATIALNGVGMDATRVQLVVDPHTHRNTHRIHARGAFGEMSIELAGHPLPSNPKTSMLAALSAVRACRQLLEPVA</sequence>
<keyword evidence="10" id="KW-1185">Reference proteome</keyword>
<reference evidence="9 10" key="1">
    <citation type="submission" date="2020-10" db="EMBL/GenBank/DDBJ databases">
        <title>Phylogeny of dyella-like bacteria.</title>
        <authorList>
            <person name="Fu J."/>
        </authorList>
    </citation>
    <scope>NUCLEOTIDE SEQUENCE [LARGE SCALE GENOMIC DNA]</scope>
    <source>
        <strain evidence="9 10">DHOB09</strain>
    </source>
</reference>
<keyword evidence="5 6" id="KW-0520">NAD</keyword>
<evidence type="ECO:0000256" key="6">
    <source>
        <dbReference type="HAMAP-Rule" id="MF_01265"/>
    </source>
</evidence>
<dbReference type="Gene3D" id="3.40.50.720">
    <property type="entry name" value="NAD(P)-binding Rossmann-like Domain"/>
    <property type="match status" value="1"/>
</dbReference>
<dbReference type="Pfam" id="PF03447">
    <property type="entry name" value="NAD_binding_3"/>
    <property type="match status" value="1"/>
</dbReference>
<feature type="binding site" evidence="6">
    <location>
        <position position="121"/>
    </location>
    <ligand>
        <name>NAD(+)</name>
        <dbReference type="ChEBI" id="CHEBI:57540"/>
    </ligand>
</feature>
<gene>
    <name evidence="6" type="primary">nadX</name>
    <name evidence="9" type="ORF">ISN74_17275</name>
</gene>
<keyword evidence="2 6" id="KW-0662">Pyridine nucleotide biosynthesis</keyword>
<keyword evidence="3 6" id="KW-0521">NADP</keyword>
<dbReference type="Proteomes" id="UP000663181">
    <property type="component" value="Chromosome"/>
</dbReference>
<dbReference type="Pfam" id="PF01958">
    <property type="entry name" value="Asp_DH_C"/>
    <property type="match status" value="1"/>
</dbReference>
<feature type="domain" description="Aspartate dehydrogenase" evidence="7">
    <location>
        <begin position="165"/>
        <end position="252"/>
    </location>
</feature>
<accession>A0ABX7GS11</accession>
<evidence type="ECO:0000313" key="9">
    <source>
        <dbReference type="EMBL" id="QRN53166.1"/>
    </source>
</evidence>
<evidence type="ECO:0000313" key="10">
    <source>
        <dbReference type="Proteomes" id="UP000663181"/>
    </source>
</evidence>
<dbReference type="InterPro" id="IPR005106">
    <property type="entry name" value="Asp/hSer_DH_NAD-bd"/>
</dbReference>
<feature type="active site" evidence="6">
    <location>
        <position position="217"/>
    </location>
</feature>
<dbReference type="RefSeq" id="WP_188800397.1">
    <property type="nucleotide sequence ID" value="NZ_BMIZ01000002.1"/>
</dbReference>
<comment type="pathway">
    <text evidence="6">Cofactor biosynthesis; NAD(+) biosynthesis; iminoaspartate from L-aspartate (dehydrogenase route): step 1/1.</text>
</comment>